<evidence type="ECO:0000256" key="1">
    <source>
        <dbReference type="ARBA" id="ARBA00007870"/>
    </source>
</evidence>
<dbReference type="SUPFAM" id="SSF51735">
    <property type="entry name" value="NAD(P)-binding Rossmann-fold domains"/>
    <property type="match status" value="1"/>
</dbReference>
<feature type="domain" description="Ketopantoate reductase N-terminal" evidence="4">
    <location>
        <begin position="4"/>
        <end position="158"/>
    </location>
</feature>
<comment type="similarity">
    <text evidence="1">Belongs to the ketopantoate reductase family.</text>
</comment>
<evidence type="ECO:0000259" key="5">
    <source>
        <dbReference type="Pfam" id="PF08546"/>
    </source>
</evidence>
<keyword evidence="2" id="KW-0521">NADP</keyword>
<dbReference type="InterPro" id="IPR008927">
    <property type="entry name" value="6-PGluconate_DH-like_C_sf"/>
</dbReference>
<name>A0A543J402_9ACTN</name>
<organism evidence="6 7">
    <name type="scientific">Thermopolyspora flexuosa</name>
    <dbReference type="NCBI Taxonomy" id="103836"/>
    <lineage>
        <taxon>Bacteria</taxon>
        <taxon>Bacillati</taxon>
        <taxon>Actinomycetota</taxon>
        <taxon>Actinomycetes</taxon>
        <taxon>Streptosporangiales</taxon>
        <taxon>Streptosporangiaceae</taxon>
        <taxon>Thermopolyspora</taxon>
    </lineage>
</organism>
<dbReference type="InterPro" id="IPR013752">
    <property type="entry name" value="KPA_reductase"/>
</dbReference>
<comment type="caution">
    <text evidence="6">The sequence shown here is derived from an EMBL/GenBank/DDBJ whole genome shotgun (WGS) entry which is preliminary data.</text>
</comment>
<gene>
    <name evidence="6" type="ORF">FHX40_4321</name>
</gene>
<dbReference type="InterPro" id="IPR013332">
    <property type="entry name" value="KPR_N"/>
</dbReference>
<dbReference type="PANTHER" id="PTHR43765">
    <property type="entry name" value="2-DEHYDROPANTOATE 2-REDUCTASE-RELATED"/>
    <property type="match status" value="1"/>
</dbReference>
<dbReference type="OrthoDB" id="9796561at2"/>
<dbReference type="Pfam" id="PF02558">
    <property type="entry name" value="ApbA"/>
    <property type="match status" value="1"/>
</dbReference>
<evidence type="ECO:0000256" key="3">
    <source>
        <dbReference type="ARBA" id="ARBA00023002"/>
    </source>
</evidence>
<evidence type="ECO:0000256" key="2">
    <source>
        <dbReference type="ARBA" id="ARBA00022857"/>
    </source>
</evidence>
<dbReference type="RefSeq" id="WP_142261265.1">
    <property type="nucleotide sequence ID" value="NZ_BMPV01000002.1"/>
</dbReference>
<dbReference type="Gene3D" id="3.40.50.720">
    <property type="entry name" value="NAD(P)-binding Rossmann-like Domain"/>
    <property type="match status" value="1"/>
</dbReference>
<feature type="domain" description="Ketopantoate reductase C-terminal" evidence="5">
    <location>
        <begin position="192"/>
        <end position="307"/>
    </location>
</feature>
<sequence length="334" mass="35492">MRYVIIGAGAIGGTIGGRLFQGGHDVVLVARGEHARALRDEGLRLVTPQGTDTLRIPVVSEPGELRLTPDDVLMLCVKTQGTQAALDTWAYAPVEGGGTAAGRLPLVCAQNAVENERLALRRFARVYGMCVWLPSTHLEPGVVVAYGTPLSGMFHIGRYPHGLDETARRIAADLSGHAFAAYPDEKVMRWKYAKLLTNLLNAYDAVCGDPAGTEKIGALVRAEGAAVLDAAGIEYASVDEQRARRGDRVTAVDIPGAVANRSSSWQSLARGSGSIEADYLNGEISLLGRLHGVPTPANDVLHRLANEFARDRRPPGSLSLQDLMSAIDAAASPV</sequence>
<dbReference type="Gene3D" id="1.10.1040.10">
    <property type="entry name" value="N-(1-d-carboxylethyl)-l-norvaline Dehydrogenase, domain 2"/>
    <property type="match status" value="1"/>
</dbReference>
<dbReference type="PANTHER" id="PTHR43765:SF2">
    <property type="entry name" value="2-DEHYDROPANTOATE 2-REDUCTASE"/>
    <property type="match status" value="1"/>
</dbReference>
<keyword evidence="7" id="KW-1185">Reference proteome</keyword>
<dbReference type="Proteomes" id="UP000319213">
    <property type="component" value="Unassembled WGS sequence"/>
</dbReference>
<dbReference type="GO" id="GO:0005737">
    <property type="term" value="C:cytoplasm"/>
    <property type="evidence" value="ECO:0007669"/>
    <property type="project" value="TreeGrafter"/>
</dbReference>
<dbReference type="InterPro" id="IPR050838">
    <property type="entry name" value="Ketopantoate_reductase"/>
</dbReference>
<dbReference type="Pfam" id="PF08546">
    <property type="entry name" value="ApbA_C"/>
    <property type="match status" value="1"/>
</dbReference>
<dbReference type="SUPFAM" id="SSF48179">
    <property type="entry name" value="6-phosphogluconate dehydrogenase C-terminal domain-like"/>
    <property type="match status" value="1"/>
</dbReference>
<dbReference type="GO" id="GO:0050661">
    <property type="term" value="F:NADP binding"/>
    <property type="evidence" value="ECO:0007669"/>
    <property type="project" value="TreeGrafter"/>
</dbReference>
<evidence type="ECO:0000313" key="6">
    <source>
        <dbReference type="EMBL" id="TQM77554.1"/>
    </source>
</evidence>
<dbReference type="EMBL" id="VFPQ01000001">
    <property type="protein sequence ID" value="TQM77554.1"/>
    <property type="molecule type" value="Genomic_DNA"/>
</dbReference>
<keyword evidence="3" id="KW-0560">Oxidoreductase</keyword>
<dbReference type="GO" id="GO:0008677">
    <property type="term" value="F:2-dehydropantoate 2-reductase activity"/>
    <property type="evidence" value="ECO:0007669"/>
    <property type="project" value="TreeGrafter"/>
</dbReference>
<dbReference type="InterPro" id="IPR013328">
    <property type="entry name" value="6PGD_dom2"/>
</dbReference>
<accession>A0A543J402</accession>
<dbReference type="InterPro" id="IPR036291">
    <property type="entry name" value="NAD(P)-bd_dom_sf"/>
</dbReference>
<dbReference type="AlphaFoldDB" id="A0A543J402"/>
<evidence type="ECO:0000259" key="4">
    <source>
        <dbReference type="Pfam" id="PF02558"/>
    </source>
</evidence>
<reference evidence="6 7" key="1">
    <citation type="submission" date="2019-06" db="EMBL/GenBank/DDBJ databases">
        <title>Sequencing the genomes of 1000 actinobacteria strains.</title>
        <authorList>
            <person name="Klenk H.-P."/>
        </authorList>
    </citation>
    <scope>NUCLEOTIDE SEQUENCE [LARGE SCALE GENOMIC DNA]</scope>
    <source>
        <strain evidence="6 7">DSM 43186</strain>
    </source>
</reference>
<evidence type="ECO:0000313" key="7">
    <source>
        <dbReference type="Proteomes" id="UP000319213"/>
    </source>
</evidence>
<protein>
    <submittedName>
        <fullName evidence="6">2-dehydropantoate 2-reductase</fullName>
    </submittedName>
</protein>
<proteinExistence type="inferred from homology"/>